<evidence type="ECO:0000256" key="1">
    <source>
        <dbReference type="ARBA" id="ARBA00022884"/>
    </source>
</evidence>
<name>A0ABD3C9A7_9LAMI</name>
<dbReference type="InterPro" id="IPR000504">
    <property type="entry name" value="RRM_dom"/>
</dbReference>
<dbReference type="InterPro" id="IPR012677">
    <property type="entry name" value="Nucleotide-bd_a/b_plait_sf"/>
</dbReference>
<dbReference type="CDD" id="cd00590">
    <property type="entry name" value="RRM_SF"/>
    <property type="match status" value="1"/>
</dbReference>
<comment type="caution">
    <text evidence="3">The sequence shown here is derived from an EMBL/GenBank/DDBJ whole genome shotgun (WGS) entry which is preliminary data.</text>
</comment>
<evidence type="ECO:0000313" key="4">
    <source>
        <dbReference type="Proteomes" id="UP001632038"/>
    </source>
</evidence>
<protein>
    <recommendedName>
        <fullName evidence="2">RRM domain-containing protein</fullName>
    </recommendedName>
</protein>
<dbReference type="AlphaFoldDB" id="A0ABD3C9A7"/>
<dbReference type="Proteomes" id="UP001632038">
    <property type="component" value="Unassembled WGS sequence"/>
</dbReference>
<organism evidence="3 4">
    <name type="scientific">Castilleja foliolosa</name>
    <dbReference type="NCBI Taxonomy" id="1961234"/>
    <lineage>
        <taxon>Eukaryota</taxon>
        <taxon>Viridiplantae</taxon>
        <taxon>Streptophyta</taxon>
        <taxon>Embryophyta</taxon>
        <taxon>Tracheophyta</taxon>
        <taxon>Spermatophyta</taxon>
        <taxon>Magnoliopsida</taxon>
        <taxon>eudicotyledons</taxon>
        <taxon>Gunneridae</taxon>
        <taxon>Pentapetalae</taxon>
        <taxon>asterids</taxon>
        <taxon>lamiids</taxon>
        <taxon>Lamiales</taxon>
        <taxon>Orobanchaceae</taxon>
        <taxon>Pedicularideae</taxon>
        <taxon>Castillejinae</taxon>
        <taxon>Castilleja</taxon>
    </lineage>
</organism>
<dbReference type="GO" id="GO:0003723">
    <property type="term" value="F:RNA binding"/>
    <property type="evidence" value="ECO:0007669"/>
    <property type="project" value="UniProtKB-KW"/>
</dbReference>
<proteinExistence type="predicted"/>
<gene>
    <name evidence="3" type="ORF">CASFOL_029518</name>
</gene>
<accession>A0ABD3C9A7</accession>
<evidence type="ECO:0000313" key="3">
    <source>
        <dbReference type="EMBL" id="KAL3625969.1"/>
    </source>
</evidence>
<evidence type="ECO:0000259" key="2">
    <source>
        <dbReference type="SMART" id="SM00360"/>
    </source>
</evidence>
<dbReference type="PANTHER" id="PTHR21245">
    <property type="entry name" value="HETEROGENEOUS NUCLEAR RIBONUCLEOPROTEIN"/>
    <property type="match status" value="1"/>
</dbReference>
<dbReference type="EMBL" id="JAVIJP010000047">
    <property type="protein sequence ID" value="KAL3625969.1"/>
    <property type="molecule type" value="Genomic_DNA"/>
</dbReference>
<dbReference type="SUPFAM" id="SSF54928">
    <property type="entry name" value="RNA-binding domain, RBD"/>
    <property type="match status" value="1"/>
</dbReference>
<dbReference type="SMART" id="SM00360">
    <property type="entry name" value="RRM"/>
    <property type="match status" value="1"/>
</dbReference>
<keyword evidence="1" id="KW-0694">RNA-binding</keyword>
<dbReference type="InterPro" id="IPR035979">
    <property type="entry name" value="RBD_domain_sf"/>
</dbReference>
<reference evidence="4" key="1">
    <citation type="journal article" date="2024" name="IScience">
        <title>Strigolactones Initiate the Formation of Haustorium-like Structures in Castilleja.</title>
        <authorList>
            <person name="Buerger M."/>
            <person name="Peterson D."/>
            <person name="Chory J."/>
        </authorList>
    </citation>
    <scope>NUCLEOTIDE SEQUENCE [LARGE SCALE GENOMIC DNA]</scope>
</reference>
<keyword evidence="4" id="KW-1185">Reference proteome</keyword>
<dbReference type="Gene3D" id="3.30.70.330">
    <property type="match status" value="1"/>
</dbReference>
<sequence length="125" mass="14519">MICGKQCSVAPVGKIFLRHLDKNWKTEYVVTMLEKAGIEKIDKVNRKKKSTVATLEFGTSEDAQFAFNKLRKKDAFGKNLTVEVEWAKPDEEENLNVIILRNNYFFRHCTLPFFAIDTLVWNTNM</sequence>
<feature type="domain" description="RRM" evidence="2">
    <location>
        <begin position="14"/>
        <end position="83"/>
    </location>
</feature>